<name>A0A1T5KU55_9BACT</name>
<dbReference type="Proteomes" id="UP000190961">
    <property type="component" value="Unassembled WGS sequence"/>
</dbReference>
<proteinExistence type="predicted"/>
<reference evidence="1 2" key="1">
    <citation type="submission" date="2017-02" db="EMBL/GenBank/DDBJ databases">
        <authorList>
            <person name="Peterson S.W."/>
        </authorList>
    </citation>
    <scope>NUCLEOTIDE SEQUENCE [LARGE SCALE GENOMIC DNA]</scope>
    <source>
        <strain evidence="1 2">DSM 25262</strain>
    </source>
</reference>
<keyword evidence="2" id="KW-1185">Reference proteome</keyword>
<dbReference type="EMBL" id="FUZU01000001">
    <property type="protein sequence ID" value="SKC66929.1"/>
    <property type="molecule type" value="Genomic_DNA"/>
</dbReference>
<evidence type="ECO:0000313" key="2">
    <source>
        <dbReference type="Proteomes" id="UP000190961"/>
    </source>
</evidence>
<organism evidence="1 2">
    <name type="scientific">Ohtaekwangia koreensis</name>
    <dbReference type="NCBI Taxonomy" id="688867"/>
    <lineage>
        <taxon>Bacteria</taxon>
        <taxon>Pseudomonadati</taxon>
        <taxon>Bacteroidota</taxon>
        <taxon>Cytophagia</taxon>
        <taxon>Cytophagales</taxon>
        <taxon>Fulvivirgaceae</taxon>
        <taxon>Ohtaekwangia</taxon>
    </lineage>
</organism>
<protein>
    <submittedName>
        <fullName evidence="1">Uncharacterized protein</fullName>
    </submittedName>
</protein>
<gene>
    <name evidence="1" type="ORF">SAMN05660236_2592</name>
</gene>
<sequence>MPVKPVSESDIVNVGQLFYSPNMNKWDGVKRKYHPLGIPDKVSGMRTAGISGYKN</sequence>
<evidence type="ECO:0000313" key="1">
    <source>
        <dbReference type="EMBL" id="SKC66929.1"/>
    </source>
</evidence>
<accession>A0A1T5KU55</accession>
<dbReference type="AlphaFoldDB" id="A0A1T5KU55"/>